<comment type="caution">
    <text evidence="6">The sequence shown here is derived from an EMBL/GenBank/DDBJ whole genome shotgun (WGS) entry which is preliminary data.</text>
</comment>
<dbReference type="Pfam" id="PF04347">
    <property type="entry name" value="FliO"/>
    <property type="match status" value="1"/>
</dbReference>
<evidence type="ECO:0000256" key="4">
    <source>
        <dbReference type="ARBA" id="ARBA00023136"/>
    </source>
</evidence>
<gene>
    <name evidence="6" type="ORF">GCM10009682_23290</name>
</gene>
<dbReference type="EMBL" id="BAAALT010000058">
    <property type="protein sequence ID" value="GAA1800970.1"/>
    <property type="molecule type" value="Genomic_DNA"/>
</dbReference>
<evidence type="ECO:0000313" key="7">
    <source>
        <dbReference type="Proteomes" id="UP001500218"/>
    </source>
</evidence>
<proteinExistence type="inferred from homology"/>
<dbReference type="NCBIfam" id="TIGR03500">
    <property type="entry name" value="FliO_TIGR"/>
    <property type="match status" value="1"/>
</dbReference>
<protein>
    <recommendedName>
        <fullName evidence="5">Flagellar protein</fullName>
    </recommendedName>
</protein>
<dbReference type="InterPro" id="IPR022781">
    <property type="entry name" value="Flagellar_biosynth_FliO"/>
</dbReference>
<organism evidence="6 7">
    <name type="scientific">Luedemannella flava</name>
    <dbReference type="NCBI Taxonomy" id="349316"/>
    <lineage>
        <taxon>Bacteria</taxon>
        <taxon>Bacillati</taxon>
        <taxon>Actinomycetota</taxon>
        <taxon>Actinomycetes</taxon>
        <taxon>Micromonosporales</taxon>
        <taxon>Micromonosporaceae</taxon>
        <taxon>Luedemannella</taxon>
    </lineage>
</organism>
<reference evidence="7" key="1">
    <citation type="journal article" date="2019" name="Int. J. Syst. Evol. Microbiol.">
        <title>The Global Catalogue of Microorganisms (GCM) 10K type strain sequencing project: providing services to taxonomists for standard genome sequencing and annotation.</title>
        <authorList>
            <consortium name="The Broad Institute Genomics Platform"/>
            <consortium name="The Broad Institute Genome Sequencing Center for Infectious Disease"/>
            <person name="Wu L."/>
            <person name="Ma J."/>
        </authorList>
    </citation>
    <scope>NUCLEOTIDE SEQUENCE [LARGE SCALE GENOMIC DNA]</scope>
    <source>
        <strain evidence="7">JCM 13250</strain>
    </source>
</reference>
<evidence type="ECO:0000256" key="2">
    <source>
        <dbReference type="ARBA" id="ARBA00022692"/>
    </source>
</evidence>
<comment type="subcellular location">
    <subcellularLocation>
        <location evidence="5">Cell membrane</location>
    </subcellularLocation>
    <subcellularLocation>
        <location evidence="5">Bacterial flagellum basal body</location>
    </subcellularLocation>
</comment>
<feature type="transmembrane region" description="Helical" evidence="5">
    <location>
        <begin position="6"/>
        <end position="23"/>
    </location>
</feature>
<evidence type="ECO:0000313" key="6">
    <source>
        <dbReference type="EMBL" id="GAA1800970.1"/>
    </source>
</evidence>
<keyword evidence="5" id="KW-0975">Bacterial flagellum</keyword>
<comment type="similarity">
    <text evidence="5">Belongs to the FliO/MopB family.</text>
</comment>
<keyword evidence="3 5" id="KW-1133">Transmembrane helix</keyword>
<dbReference type="RefSeq" id="WP_344129339.1">
    <property type="nucleotide sequence ID" value="NZ_BAAALT010000058.1"/>
</dbReference>
<keyword evidence="7" id="KW-1185">Reference proteome</keyword>
<dbReference type="Proteomes" id="UP001500218">
    <property type="component" value="Unassembled WGS sequence"/>
</dbReference>
<keyword evidence="2 5" id="KW-0812">Transmembrane</keyword>
<name>A0ABP4Y7Q3_9ACTN</name>
<evidence type="ECO:0000256" key="3">
    <source>
        <dbReference type="ARBA" id="ARBA00022989"/>
    </source>
</evidence>
<evidence type="ECO:0000256" key="5">
    <source>
        <dbReference type="RuleBase" id="RU362064"/>
    </source>
</evidence>
<sequence>MIELVVRIAFSLLVVLGLLWGIARISRRRVTGRGATTLTVLARQQLGRNSSVAVVRVVDRAIVLGVTDAQVSLLGEADLAALEKAAAPQERRDAVQVGAPARAAAPLGRLDGSVLSPKTWRALGDALRERTVRS</sequence>
<keyword evidence="1 5" id="KW-1003">Cell membrane</keyword>
<evidence type="ECO:0000256" key="1">
    <source>
        <dbReference type="ARBA" id="ARBA00022475"/>
    </source>
</evidence>
<keyword evidence="4 5" id="KW-0472">Membrane</keyword>
<accession>A0ABP4Y7Q3</accession>